<evidence type="ECO:0000313" key="4">
    <source>
        <dbReference type="Proteomes" id="UP000674234"/>
    </source>
</evidence>
<organism evidence="3 4">
    <name type="scientific">Microbispora oryzae</name>
    <dbReference type="NCBI Taxonomy" id="2806554"/>
    <lineage>
        <taxon>Bacteria</taxon>
        <taxon>Bacillati</taxon>
        <taxon>Actinomycetota</taxon>
        <taxon>Actinomycetes</taxon>
        <taxon>Streptosporangiales</taxon>
        <taxon>Streptosporangiaceae</taxon>
        <taxon>Microbispora</taxon>
    </lineage>
</organism>
<feature type="compositionally biased region" description="Basic residues" evidence="1">
    <location>
        <begin position="17"/>
        <end position="26"/>
    </location>
</feature>
<evidence type="ECO:0000256" key="1">
    <source>
        <dbReference type="SAM" id="MobiDB-lite"/>
    </source>
</evidence>
<keyword evidence="4" id="KW-1185">Reference proteome</keyword>
<accession>A0A940WLX7</accession>
<reference evidence="3" key="1">
    <citation type="submission" date="2021-02" db="EMBL/GenBank/DDBJ databases">
        <title>Draft genome sequence of Microbispora sp. RL4-1S isolated from rice leaves in Thailand.</title>
        <authorList>
            <person name="Muangham S."/>
            <person name="Duangmal K."/>
        </authorList>
    </citation>
    <scope>NUCLEOTIDE SEQUENCE</scope>
    <source>
        <strain evidence="3">RL4-1S</strain>
    </source>
</reference>
<name>A0A940WLX7_9ACTN</name>
<evidence type="ECO:0000313" key="3">
    <source>
        <dbReference type="EMBL" id="MBP2703491.1"/>
    </source>
</evidence>
<proteinExistence type="predicted"/>
<gene>
    <name evidence="3" type="ORF">JOL79_06725</name>
</gene>
<feature type="transmembrane region" description="Helical" evidence="2">
    <location>
        <begin position="63"/>
        <end position="84"/>
    </location>
</feature>
<comment type="caution">
    <text evidence="3">The sequence shown here is derived from an EMBL/GenBank/DDBJ whole genome shotgun (WGS) entry which is preliminary data.</text>
</comment>
<dbReference type="Proteomes" id="UP000674234">
    <property type="component" value="Unassembled WGS sequence"/>
</dbReference>
<dbReference type="RefSeq" id="WP_210154803.1">
    <property type="nucleotide sequence ID" value="NZ_JAFCNB010000003.1"/>
</dbReference>
<dbReference type="AlphaFoldDB" id="A0A940WLX7"/>
<keyword evidence="2" id="KW-0472">Membrane</keyword>
<sequence length="115" mass="11947">MIEQTPAGTPDEAPARPGRRHLHSRPSRAGGIVNAIMALAVALVAGAAHEQIMRLIAPLEFDAYRIGLAVVGLAAADVAARSILRLRLNPYTLMIVTVGGGVTLFALALFGSPLA</sequence>
<keyword evidence="2" id="KW-1133">Transmembrane helix</keyword>
<feature type="transmembrane region" description="Helical" evidence="2">
    <location>
        <begin position="29"/>
        <end position="48"/>
    </location>
</feature>
<protein>
    <submittedName>
        <fullName evidence="3">Uncharacterized protein</fullName>
    </submittedName>
</protein>
<feature type="region of interest" description="Disordered" evidence="1">
    <location>
        <begin position="1"/>
        <end position="26"/>
    </location>
</feature>
<feature type="transmembrane region" description="Helical" evidence="2">
    <location>
        <begin position="91"/>
        <end position="110"/>
    </location>
</feature>
<keyword evidence="2" id="KW-0812">Transmembrane</keyword>
<dbReference type="EMBL" id="JAFCNB010000003">
    <property type="protein sequence ID" value="MBP2703491.1"/>
    <property type="molecule type" value="Genomic_DNA"/>
</dbReference>
<evidence type="ECO:0000256" key="2">
    <source>
        <dbReference type="SAM" id="Phobius"/>
    </source>
</evidence>